<protein>
    <recommendedName>
        <fullName evidence="8">Myb-like domain-containing protein</fullName>
    </recommendedName>
</protein>
<dbReference type="Pfam" id="PF13837">
    <property type="entry name" value="Myb_DNA-bind_4"/>
    <property type="match status" value="2"/>
</dbReference>
<dbReference type="PANTHER" id="PTHR21654">
    <property type="entry name" value="FI21293P1"/>
    <property type="match status" value="1"/>
</dbReference>
<gene>
    <name evidence="9" type="ORF">TIFTF001_021880</name>
</gene>
<keyword evidence="10" id="KW-1185">Reference proteome</keyword>
<accession>A0AA88AIV5</accession>
<evidence type="ECO:0000259" key="8">
    <source>
        <dbReference type="PROSITE" id="PS50090"/>
    </source>
</evidence>
<comment type="caution">
    <text evidence="9">The sequence shown here is derived from an EMBL/GenBank/DDBJ whole genome shotgun (WGS) entry which is preliminary data.</text>
</comment>
<sequence length="502" mass="57749">MDDPYGLPADFRPFTAVTATTRTDHLSSSSSSFPEPSFSLHRNLTSPPPPSRPTPNSTTYQSAAASFPIMAEEHGYQRSGKKCKEKFENLYKYYKKTKEGKAGRQDGKHYRFFRQLEAIYGDQSSNQSTMLLDTNNLGRSNPLLYDHHTSSSTPNLNRTANNHESLSFSINSTEFETSSSENNEEDLSAIAFKMNTHPSLVMDDRKMKGIISNRPSRKSSSSWKAKVEDFVDSQMRKIMATQETWMEKMLKSIIEKEEERLAKEDEWRKQEAAKFNQEVSEFWAKEKAWVEARDAALMGALSNFRAGKGIELPSFPERVIGKDHTRSDTSSYANYHRWSEEEISSLIELRSNMDETFQGVVNEYVKDVIWEEIASKMACFGFDRTALECKEKWENVSVYVRMTSDCKKKRKEDYYNKSSTTTANYFENHDHQSDRKQEHHDNHMGLQLMDEGLSPSSSNVGTQMHPNSCFHLLFGEGENLWEKYGSLKLSKDKVNQQVMYNK</sequence>
<dbReference type="GO" id="GO:0006355">
    <property type="term" value="P:regulation of DNA-templated transcription"/>
    <property type="evidence" value="ECO:0007669"/>
    <property type="project" value="UniProtKB-ARBA"/>
</dbReference>
<dbReference type="FunFam" id="1.10.10.60:FF:000061">
    <property type="entry name" value="Trihelix transcription factor GT-2"/>
    <property type="match status" value="1"/>
</dbReference>
<keyword evidence="3" id="KW-0805">Transcription regulation</keyword>
<evidence type="ECO:0000256" key="6">
    <source>
        <dbReference type="ARBA" id="ARBA00023242"/>
    </source>
</evidence>
<comment type="subcellular location">
    <subcellularLocation>
        <location evidence="1">Nucleus</location>
    </subcellularLocation>
</comment>
<feature type="domain" description="Myb-like" evidence="8">
    <location>
        <begin position="337"/>
        <end position="397"/>
    </location>
</feature>
<dbReference type="Gene3D" id="1.10.10.60">
    <property type="entry name" value="Homeodomain-like"/>
    <property type="match status" value="2"/>
</dbReference>
<dbReference type="CDD" id="cd12203">
    <property type="entry name" value="GT1"/>
    <property type="match status" value="1"/>
</dbReference>
<dbReference type="EMBL" id="BTGU01000043">
    <property type="protein sequence ID" value="GMN52740.1"/>
    <property type="molecule type" value="Genomic_DNA"/>
</dbReference>
<feature type="region of interest" description="Disordered" evidence="7">
    <location>
        <begin position="21"/>
        <end position="60"/>
    </location>
</feature>
<evidence type="ECO:0000256" key="3">
    <source>
        <dbReference type="ARBA" id="ARBA00023015"/>
    </source>
</evidence>
<dbReference type="SMART" id="SM00717">
    <property type="entry name" value="SANT"/>
    <property type="match status" value="1"/>
</dbReference>
<evidence type="ECO:0000256" key="1">
    <source>
        <dbReference type="ARBA" id="ARBA00004123"/>
    </source>
</evidence>
<keyword evidence="4" id="KW-0238">DNA-binding</keyword>
<dbReference type="InterPro" id="IPR001005">
    <property type="entry name" value="SANT/Myb"/>
</dbReference>
<name>A0AA88AIV5_FICCA</name>
<organism evidence="9 10">
    <name type="scientific">Ficus carica</name>
    <name type="common">Common fig</name>
    <dbReference type="NCBI Taxonomy" id="3494"/>
    <lineage>
        <taxon>Eukaryota</taxon>
        <taxon>Viridiplantae</taxon>
        <taxon>Streptophyta</taxon>
        <taxon>Embryophyta</taxon>
        <taxon>Tracheophyta</taxon>
        <taxon>Spermatophyta</taxon>
        <taxon>Magnoliopsida</taxon>
        <taxon>eudicotyledons</taxon>
        <taxon>Gunneridae</taxon>
        <taxon>Pentapetalae</taxon>
        <taxon>rosids</taxon>
        <taxon>fabids</taxon>
        <taxon>Rosales</taxon>
        <taxon>Moraceae</taxon>
        <taxon>Ficeae</taxon>
        <taxon>Ficus</taxon>
    </lineage>
</organism>
<keyword evidence="6" id="KW-0539">Nucleus</keyword>
<evidence type="ECO:0000256" key="2">
    <source>
        <dbReference type="ARBA" id="ARBA00022737"/>
    </source>
</evidence>
<evidence type="ECO:0000256" key="5">
    <source>
        <dbReference type="ARBA" id="ARBA00023163"/>
    </source>
</evidence>
<dbReference type="GO" id="GO:0005634">
    <property type="term" value="C:nucleus"/>
    <property type="evidence" value="ECO:0007669"/>
    <property type="project" value="UniProtKB-SubCell"/>
</dbReference>
<evidence type="ECO:0000313" key="10">
    <source>
        <dbReference type="Proteomes" id="UP001187192"/>
    </source>
</evidence>
<proteinExistence type="predicted"/>
<reference evidence="9" key="1">
    <citation type="submission" date="2023-07" db="EMBL/GenBank/DDBJ databases">
        <title>draft genome sequence of fig (Ficus carica).</title>
        <authorList>
            <person name="Takahashi T."/>
            <person name="Nishimura K."/>
        </authorList>
    </citation>
    <scope>NUCLEOTIDE SEQUENCE</scope>
</reference>
<dbReference type="InterPro" id="IPR044822">
    <property type="entry name" value="Myb_DNA-bind_4"/>
</dbReference>
<evidence type="ECO:0000313" key="9">
    <source>
        <dbReference type="EMBL" id="GMN52740.1"/>
    </source>
</evidence>
<dbReference type="PROSITE" id="PS50090">
    <property type="entry name" value="MYB_LIKE"/>
    <property type="match status" value="1"/>
</dbReference>
<feature type="compositionally biased region" description="Low complexity" evidence="7">
    <location>
        <begin position="27"/>
        <end position="39"/>
    </location>
</feature>
<keyword evidence="5" id="KW-0804">Transcription</keyword>
<evidence type="ECO:0000256" key="4">
    <source>
        <dbReference type="ARBA" id="ARBA00023125"/>
    </source>
</evidence>
<keyword evidence="2" id="KW-0677">Repeat</keyword>
<dbReference type="PANTHER" id="PTHR21654:SF63">
    <property type="entry name" value="MYB-LIKE DOMAIN-CONTAINING PROTEIN"/>
    <property type="match status" value="1"/>
</dbReference>
<evidence type="ECO:0000256" key="7">
    <source>
        <dbReference type="SAM" id="MobiDB-lite"/>
    </source>
</evidence>
<dbReference type="GO" id="GO:0003677">
    <property type="term" value="F:DNA binding"/>
    <property type="evidence" value="ECO:0007669"/>
    <property type="project" value="UniProtKB-KW"/>
</dbReference>
<dbReference type="Proteomes" id="UP001187192">
    <property type="component" value="Unassembled WGS sequence"/>
</dbReference>
<dbReference type="AlphaFoldDB" id="A0AA88AIV5"/>